<evidence type="ECO:0000256" key="1">
    <source>
        <dbReference type="SAM" id="Phobius"/>
    </source>
</evidence>
<organism evidence="2 3">
    <name type="scientific">Pandoraea apista</name>
    <dbReference type="NCBI Taxonomy" id="93218"/>
    <lineage>
        <taxon>Bacteria</taxon>
        <taxon>Pseudomonadati</taxon>
        <taxon>Pseudomonadota</taxon>
        <taxon>Betaproteobacteria</taxon>
        <taxon>Burkholderiales</taxon>
        <taxon>Burkholderiaceae</taxon>
        <taxon>Pandoraea</taxon>
    </lineage>
</organism>
<accession>A0A5E5P1T2</accession>
<feature type="transmembrane region" description="Helical" evidence="1">
    <location>
        <begin position="56"/>
        <end position="74"/>
    </location>
</feature>
<feature type="transmembrane region" description="Helical" evidence="1">
    <location>
        <begin position="21"/>
        <end position="44"/>
    </location>
</feature>
<protein>
    <submittedName>
        <fullName evidence="2">Uncharacterized protein</fullName>
    </submittedName>
</protein>
<dbReference type="OrthoDB" id="9885207at2"/>
<keyword evidence="1" id="KW-0812">Transmembrane</keyword>
<dbReference type="AlphaFoldDB" id="A0A5E5P1T2"/>
<evidence type="ECO:0000313" key="3">
    <source>
        <dbReference type="Proteomes" id="UP000364291"/>
    </source>
</evidence>
<proteinExistence type="predicted"/>
<dbReference type="RefSeq" id="WP_150728543.1">
    <property type="nucleotide sequence ID" value="NZ_CABPSX010000002.1"/>
</dbReference>
<sequence>MRNTTGGDRPQTSTPRAGIRTAHFWAALYAGLMLITLMVCALGARTLFARYDDNALVIGLAVLACTLLLDHADRRLREQGRRLHRVNAYITGFSSPMLMGVLASWLVAPQAIHLAAAGWSDNLHLLVANLAVLWTGVTVVRLLQDPHPDLRGGLFRRGR</sequence>
<evidence type="ECO:0000313" key="2">
    <source>
        <dbReference type="EMBL" id="VVG70407.1"/>
    </source>
</evidence>
<feature type="transmembrane region" description="Helical" evidence="1">
    <location>
        <begin position="86"/>
        <end position="108"/>
    </location>
</feature>
<dbReference type="EMBL" id="CABPSX010000002">
    <property type="protein sequence ID" value="VVG70407.1"/>
    <property type="molecule type" value="Genomic_DNA"/>
</dbReference>
<keyword evidence="1" id="KW-0472">Membrane</keyword>
<gene>
    <name evidence="2" type="ORF">PAP18089_01367</name>
</gene>
<name>A0A5E5P1T2_9BURK</name>
<dbReference type="Proteomes" id="UP000364291">
    <property type="component" value="Unassembled WGS sequence"/>
</dbReference>
<keyword evidence="1" id="KW-1133">Transmembrane helix</keyword>
<reference evidence="2 3" key="1">
    <citation type="submission" date="2019-08" db="EMBL/GenBank/DDBJ databases">
        <authorList>
            <person name="Peeters C."/>
        </authorList>
    </citation>
    <scope>NUCLEOTIDE SEQUENCE [LARGE SCALE GENOMIC DNA]</scope>
    <source>
        <strain evidence="2 3">LMG 18089</strain>
    </source>
</reference>
<feature type="transmembrane region" description="Helical" evidence="1">
    <location>
        <begin position="123"/>
        <end position="143"/>
    </location>
</feature>